<evidence type="ECO:0000313" key="4">
    <source>
        <dbReference type="Proteomes" id="UP000222542"/>
    </source>
</evidence>
<dbReference type="Gene3D" id="3.40.50.1820">
    <property type="entry name" value="alpha/beta hydrolase"/>
    <property type="match status" value="1"/>
</dbReference>
<protein>
    <recommendedName>
        <fullName evidence="2">Serine aminopeptidase S33 domain-containing protein</fullName>
    </recommendedName>
</protein>
<dbReference type="PANTHER" id="PTHR12277">
    <property type="entry name" value="ALPHA/BETA HYDROLASE DOMAIN-CONTAINING PROTEIN"/>
    <property type="match status" value="1"/>
</dbReference>
<dbReference type="AlphaFoldDB" id="A0A1U8EZS7"/>
<accession>A0A1U8EZS7</accession>
<sequence length="430" mass="48886">MGGAASTIAAKLAFFPPEPSYQVDIDEQTQKLKLKDVPQSEKGEVTILQTKRGHYIFGVFVRNKGATLTLLYSHGNAADLGQMFEFFVELSDRLRVNVMGYDYAGYGRSNGEPSEQNTYADIEAVYKCLKEIYEVKEEDIILYGQSIGSGPTLELATKLPQIRGVILQSAILSGLRVMYRIKYSLWLDIYKNIDKIPYVSCPILVIHGTEDEIVDISHGKKLWELSKMKYEPLWVNGGNHCDLQLFPQFFTHLKKFITSLERQSDYSKNVELEESIIDLDYTFDVTNEVKCRPSIEEIEKSRISTEQKEIISTRPSTDSLSCGDSSLLMPNPCRILQKNTSFGESDTHPLTFLKSPSNIADNRRLLLKPRVSVDKREKPRKSMDYFGKSRTSTDQSERGRNSIDRFGDMMRSVALCNIDCLKQTLAKEED</sequence>
<feature type="domain" description="Serine aminopeptidase S33" evidence="2">
    <location>
        <begin position="70"/>
        <end position="173"/>
    </location>
</feature>
<evidence type="ECO:0000313" key="3">
    <source>
        <dbReference type="EMBL" id="PHT63583.1"/>
    </source>
</evidence>
<dbReference type="Pfam" id="PF12146">
    <property type="entry name" value="Hydrolase_4"/>
    <property type="match status" value="1"/>
</dbReference>
<gene>
    <name evidence="3" type="ORF">T459_32592</name>
</gene>
<dbReference type="KEGG" id="cann:107848634"/>
<name>A0A1U8EZS7_CAPAN</name>
<reference evidence="3 4" key="1">
    <citation type="journal article" date="2014" name="Nat. Genet.">
        <title>Genome sequence of the hot pepper provides insights into the evolution of pungency in Capsicum species.</title>
        <authorList>
            <person name="Kim S."/>
            <person name="Park M."/>
            <person name="Yeom S.I."/>
            <person name="Kim Y.M."/>
            <person name="Lee J.M."/>
            <person name="Lee H.A."/>
            <person name="Seo E."/>
            <person name="Choi J."/>
            <person name="Cheong K."/>
            <person name="Kim K.T."/>
            <person name="Jung K."/>
            <person name="Lee G.W."/>
            <person name="Oh S.K."/>
            <person name="Bae C."/>
            <person name="Kim S.B."/>
            <person name="Lee H.Y."/>
            <person name="Kim S.Y."/>
            <person name="Kim M.S."/>
            <person name="Kang B.C."/>
            <person name="Jo Y.D."/>
            <person name="Yang H.B."/>
            <person name="Jeong H.J."/>
            <person name="Kang W.H."/>
            <person name="Kwon J.K."/>
            <person name="Shin C."/>
            <person name="Lim J.Y."/>
            <person name="Park J.H."/>
            <person name="Huh J.H."/>
            <person name="Kim J.S."/>
            <person name="Kim B.D."/>
            <person name="Cohen O."/>
            <person name="Paran I."/>
            <person name="Suh M.C."/>
            <person name="Lee S.B."/>
            <person name="Kim Y.K."/>
            <person name="Shin Y."/>
            <person name="Noh S.J."/>
            <person name="Park J."/>
            <person name="Seo Y.S."/>
            <person name="Kwon S.Y."/>
            <person name="Kim H.A."/>
            <person name="Park J.M."/>
            <person name="Kim H.J."/>
            <person name="Choi S.B."/>
            <person name="Bosland P.W."/>
            <person name="Reeves G."/>
            <person name="Jo S.H."/>
            <person name="Lee B.W."/>
            <person name="Cho H.T."/>
            <person name="Choi H.S."/>
            <person name="Lee M.S."/>
            <person name="Yu Y."/>
            <person name="Do Choi Y."/>
            <person name="Park B.S."/>
            <person name="van Deynze A."/>
            <person name="Ashrafi H."/>
            <person name="Hill T."/>
            <person name="Kim W.T."/>
            <person name="Pai H.S."/>
            <person name="Ahn H.K."/>
            <person name="Yeam I."/>
            <person name="Giovannoni J.J."/>
            <person name="Rose J.K."/>
            <person name="Sorensen I."/>
            <person name="Lee S.J."/>
            <person name="Kim R.W."/>
            <person name="Choi I.Y."/>
            <person name="Choi B.S."/>
            <person name="Lim J.S."/>
            <person name="Lee Y.H."/>
            <person name="Choi D."/>
        </authorList>
    </citation>
    <scope>NUCLEOTIDE SEQUENCE [LARGE SCALE GENOMIC DNA]</scope>
    <source>
        <strain evidence="4">cv. CM334</strain>
    </source>
</reference>
<dbReference type="PANTHER" id="PTHR12277:SF178">
    <property type="entry name" value="PROTEIN ABHD17C-LIKE"/>
    <property type="match status" value="1"/>
</dbReference>
<feature type="region of interest" description="Disordered" evidence="1">
    <location>
        <begin position="370"/>
        <end position="403"/>
    </location>
</feature>
<comment type="caution">
    <text evidence="3">The sequence shown here is derived from an EMBL/GenBank/DDBJ whole genome shotgun (WGS) entry which is preliminary data.</text>
</comment>
<dbReference type="Gramene" id="PHT63583">
    <property type="protein sequence ID" value="PHT63583"/>
    <property type="gene ID" value="T459_32592"/>
</dbReference>
<dbReference type="OMA" id="VEVATQF"/>
<dbReference type="SUPFAM" id="SSF53474">
    <property type="entry name" value="alpha/beta-Hydrolases"/>
    <property type="match status" value="1"/>
</dbReference>
<proteinExistence type="predicted"/>
<dbReference type="EMBL" id="AYRZ02000028">
    <property type="protein sequence ID" value="PHT63583.1"/>
    <property type="molecule type" value="Genomic_DNA"/>
</dbReference>
<feature type="compositionally biased region" description="Basic and acidic residues" evidence="1">
    <location>
        <begin position="371"/>
        <end position="383"/>
    </location>
</feature>
<dbReference type="OrthoDB" id="446723at2759"/>
<dbReference type="STRING" id="4072.A0A1U8EZS7"/>
<evidence type="ECO:0000259" key="2">
    <source>
        <dbReference type="Pfam" id="PF12146"/>
    </source>
</evidence>
<keyword evidence="4" id="KW-1185">Reference proteome</keyword>
<dbReference type="InterPro" id="IPR029058">
    <property type="entry name" value="AB_hydrolase_fold"/>
</dbReference>
<organism evidence="3 4">
    <name type="scientific">Capsicum annuum</name>
    <name type="common">Capsicum pepper</name>
    <dbReference type="NCBI Taxonomy" id="4072"/>
    <lineage>
        <taxon>Eukaryota</taxon>
        <taxon>Viridiplantae</taxon>
        <taxon>Streptophyta</taxon>
        <taxon>Embryophyta</taxon>
        <taxon>Tracheophyta</taxon>
        <taxon>Spermatophyta</taxon>
        <taxon>Magnoliopsida</taxon>
        <taxon>eudicotyledons</taxon>
        <taxon>Gunneridae</taxon>
        <taxon>Pentapetalae</taxon>
        <taxon>asterids</taxon>
        <taxon>lamiids</taxon>
        <taxon>Solanales</taxon>
        <taxon>Solanaceae</taxon>
        <taxon>Solanoideae</taxon>
        <taxon>Capsiceae</taxon>
        <taxon>Capsicum</taxon>
    </lineage>
</organism>
<evidence type="ECO:0000256" key="1">
    <source>
        <dbReference type="SAM" id="MobiDB-lite"/>
    </source>
</evidence>
<dbReference type="SMR" id="A0A1U8EZS7"/>
<dbReference type="Proteomes" id="UP000222542">
    <property type="component" value="Unassembled WGS sequence"/>
</dbReference>
<reference evidence="3 4" key="2">
    <citation type="journal article" date="2017" name="Genome Biol.">
        <title>New reference genome sequences of hot pepper reveal the massive evolution of plant disease-resistance genes by retroduplication.</title>
        <authorList>
            <person name="Kim S."/>
            <person name="Park J."/>
            <person name="Yeom S.I."/>
            <person name="Kim Y.M."/>
            <person name="Seo E."/>
            <person name="Kim K.T."/>
            <person name="Kim M.S."/>
            <person name="Lee J.M."/>
            <person name="Cheong K."/>
            <person name="Shin H.S."/>
            <person name="Kim S.B."/>
            <person name="Han K."/>
            <person name="Lee J."/>
            <person name="Park M."/>
            <person name="Lee H.A."/>
            <person name="Lee H.Y."/>
            <person name="Lee Y."/>
            <person name="Oh S."/>
            <person name="Lee J.H."/>
            <person name="Choi E."/>
            <person name="Choi E."/>
            <person name="Lee S.E."/>
            <person name="Jeon J."/>
            <person name="Kim H."/>
            <person name="Choi G."/>
            <person name="Song H."/>
            <person name="Lee J."/>
            <person name="Lee S.C."/>
            <person name="Kwon J.K."/>
            <person name="Lee H.Y."/>
            <person name="Koo N."/>
            <person name="Hong Y."/>
            <person name="Kim R.W."/>
            <person name="Kang W.H."/>
            <person name="Huh J.H."/>
            <person name="Kang B.C."/>
            <person name="Yang T.J."/>
            <person name="Lee Y.H."/>
            <person name="Bennetzen J.L."/>
            <person name="Choi D."/>
        </authorList>
    </citation>
    <scope>NUCLEOTIDE SEQUENCE [LARGE SCALE GENOMIC DNA]</scope>
    <source>
        <strain evidence="4">cv. CM334</strain>
    </source>
</reference>
<dbReference type="InterPro" id="IPR022742">
    <property type="entry name" value="Hydrolase_4"/>
</dbReference>